<dbReference type="Proteomes" id="UP000193648">
    <property type="component" value="Unassembled WGS sequence"/>
</dbReference>
<keyword evidence="2" id="KW-0687">Ribonucleoprotein</keyword>
<dbReference type="PANTHER" id="PTHR11831">
    <property type="entry name" value="30S 40S RIBOSOMAL PROTEIN"/>
    <property type="match status" value="1"/>
</dbReference>
<dbReference type="GO" id="GO:0022627">
    <property type="term" value="C:cytosolic small ribosomal subunit"/>
    <property type="evidence" value="ECO:0007669"/>
    <property type="project" value="TreeGrafter"/>
</dbReference>
<sequence length="152" mass="17474">MFGEFWWLCLMEFPRAAQRHIRPSIVPSASLDQELRLVGDIRRARELLPLMDKGPRRSSGGNVLMSIDVLDYSLALKIEDFLERHLQTQVFKLDFAKSIHHACVLIRQRHIRVKHIDFSLTSSFGGGHADHVKRKRAAVTASRSDDVEEKDE</sequence>
<proteinExistence type="inferred from homology"/>
<gene>
    <name evidence="3" type="ORF">BCR41DRAFT_389507</name>
</gene>
<dbReference type="InterPro" id="IPR022801">
    <property type="entry name" value="Ribosomal_uS4"/>
</dbReference>
<dbReference type="EMBL" id="MCFF01000049">
    <property type="protein sequence ID" value="ORZ05729.1"/>
    <property type="molecule type" value="Genomic_DNA"/>
</dbReference>
<reference evidence="3 4" key="1">
    <citation type="submission" date="2016-07" db="EMBL/GenBank/DDBJ databases">
        <title>Pervasive Adenine N6-methylation of Active Genes in Fungi.</title>
        <authorList>
            <consortium name="DOE Joint Genome Institute"/>
            <person name="Mondo S.J."/>
            <person name="Dannebaum R.O."/>
            <person name="Kuo R.C."/>
            <person name="Labutti K."/>
            <person name="Haridas S."/>
            <person name="Kuo A."/>
            <person name="Salamov A."/>
            <person name="Ahrendt S.R."/>
            <person name="Lipzen A."/>
            <person name="Sullivan W."/>
            <person name="Andreopoulos W.B."/>
            <person name="Clum A."/>
            <person name="Lindquist E."/>
            <person name="Daum C."/>
            <person name="Ramamoorthy G.K."/>
            <person name="Gryganskyi A."/>
            <person name="Culley D."/>
            <person name="Magnuson J.K."/>
            <person name="James T.Y."/>
            <person name="O'Malley M.A."/>
            <person name="Stajich J.E."/>
            <person name="Spatafora J.W."/>
            <person name="Visel A."/>
            <person name="Grigoriev I.V."/>
        </authorList>
    </citation>
    <scope>NUCLEOTIDE SEQUENCE [LARGE SCALE GENOMIC DNA]</scope>
    <source>
        <strain evidence="3 4">NRRL 3116</strain>
    </source>
</reference>
<dbReference type="AlphaFoldDB" id="A0A1Y2GAQ4"/>
<keyword evidence="4" id="KW-1185">Reference proteome</keyword>
<dbReference type="Gene3D" id="3.10.290.10">
    <property type="entry name" value="RNA-binding S4 domain"/>
    <property type="match status" value="1"/>
</dbReference>
<name>A0A1Y2GAQ4_9FUNG</name>
<comment type="caution">
    <text evidence="3">The sequence shown here is derived from an EMBL/GenBank/DDBJ whole genome shotgun (WGS) entry which is preliminary data.</text>
</comment>
<organism evidence="3 4">
    <name type="scientific">Lobosporangium transversale</name>
    <dbReference type="NCBI Taxonomy" id="64571"/>
    <lineage>
        <taxon>Eukaryota</taxon>
        <taxon>Fungi</taxon>
        <taxon>Fungi incertae sedis</taxon>
        <taxon>Mucoromycota</taxon>
        <taxon>Mortierellomycotina</taxon>
        <taxon>Mortierellomycetes</taxon>
        <taxon>Mortierellales</taxon>
        <taxon>Mortierellaceae</taxon>
        <taxon>Lobosporangium</taxon>
    </lineage>
</organism>
<dbReference type="RefSeq" id="XP_021877216.1">
    <property type="nucleotide sequence ID" value="XM_022028129.1"/>
</dbReference>
<dbReference type="STRING" id="64571.A0A1Y2GAQ4"/>
<protein>
    <submittedName>
        <fullName evidence="3">Uncharacterized protein</fullName>
    </submittedName>
</protein>
<dbReference type="GO" id="GO:0003735">
    <property type="term" value="F:structural constituent of ribosome"/>
    <property type="evidence" value="ECO:0007669"/>
    <property type="project" value="TreeGrafter"/>
</dbReference>
<dbReference type="SUPFAM" id="SSF55174">
    <property type="entry name" value="Alpha-L RNA-binding motif"/>
    <property type="match status" value="1"/>
</dbReference>
<evidence type="ECO:0000256" key="1">
    <source>
        <dbReference type="ARBA" id="ARBA00007465"/>
    </source>
</evidence>
<dbReference type="GO" id="GO:0019843">
    <property type="term" value="F:rRNA binding"/>
    <property type="evidence" value="ECO:0007669"/>
    <property type="project" value="InterPro"/>
</dbReference>
<accession>A0A1Y2GAQ4</accession>
<evidence type="ECO:0000256" key="2">
    <source>
        <dbReference type="ARBA" id="ARBA00023274"/>
    </source>
</evidence>
<evidence type="ECO:0000313" key="3">
    <source>
        <dbReference type="EMBL" id="ORZ05729.1"/>
    </source>
</evidence>
<evidence type="ECO:0000313" key="4">
    <source>
        <dbReference type="Proteomes" id="UP000193648"/>
    </source>
</evidence>
<dbReference type="PANTHER" id="PTHR11831:SF5">
    <property type="entry name" value="40S RIBOSOMAL PROTEIN S9"/>
    <property type="match status" value="1"/>
</dbReference>
<dbReference type="GeneID" id="33569972"/>
<dbReference type="OrthoDB" id="1697570at2759"/>
<comment type="similarity">
    <text evidence="1">Belongs to the universal ribosomal protein uS4 family.</text>
</comment>
<dbReference type="InParanoid" id="A0A1Y2GAQ4"/>
<dbReference type="InterPro" id="IPR036986">
    <property type="entry name" value="S4_RNA-bd_sf"/>
</dbReference>
<dbReference type="GO" id="GO:0042274">
    <property type="term" value="P:ribosomal small subunit biogenesis"/>
    <property type="evidence" value="ECO:0007669"/>
    <property type="project" value="TreeGrafter"/>
</dbReference>